<evidence type="ECO:0008006" key="3">
    <source>
        <dbReference type="Google" id="ProtNLM"/>
    </source>
</evidence>
<sequence length="212" mass="23283">MYSIAICAHEKRFSAAKLLSEKVDGTLVLDNEDDSVPVLVRSARTHDRAWEVAAQAGEEWSVVLEDDALPVEGFLEALSACLAAATPGVVSLYLGDQSIPVRARQAAERAEKNDASWVREVRHPGLYWGVGVALPTRLVAGMLEGVNGQRFLNPYDERLGLWALENGVPVSYVFPSLVNHDDGVSLIGLHSVRRRAQRTGVRDRYDGKTVMF</sequence>
<organism evidence="1 2">
    <name type="scientific">Tsukamurella paurometabola</name>
    <name type="common">Corynebacterium paurometabolum</name>
    <dbReference type="NCBI Taxonomy" id="2061"/>
    <lineage>
        <taxon>Bacteria</taxon>
        <taxon>Bacillati</taxon>
        <taxon>Actinomycetota</taxon>
        <taxon>Actinomycetes</taxon>
        <taxon>Mycobacteriales</taxon>
        <taxon>Tsukamurellaceae</taxon>
        <taxon>Tsukamurella</taxon>
    </lineage>
</organism>
<dbReference type="SUPFAM" id="SSF53448">
    <property type="entry name" value="Nucleotide-diphospho-sugar transferases"/>
    <property type="match status" value="1"/>
</dbReference>
<proteinExistence type="predicted"/>
<dbReference type="InterPro" id="IPR029044">
    <property type="entry name" value="Nucleotide-diphossugar_trans"/>
</dbReference>
<name>A0ABS5NDP6_TSUPA</name>
<dbReference type="Proteomes" id="UP000676853">
    <property type="component" value="Unassembled WGS sequence"/>
</dbReference>
<dbReference type="EMBL" id="JAGXOE010000034">
    <property type="protein sequence ID" value="MBS4102399.1"/>
    <property type="molecule type" value="Genomic_DNA"/>
</dbReference>
<evidence type="ECO:0000313" key="2">
    <source>
        <dbReference type="Proteomes" id="UP000676853"/>
    </source>
</evidence>
<protein>
    <recommendedName>
        <fullName evidence="3">Glycosyltransferase</fullName>
    </recommendedName>
</protein>
<keyword evidence="2" id="KW-1185">Reference proteome</keyword>
<gene>
    <name evidence="1" type="ORF">KFZ73_14270</name>
</gene>
<comment type="caution">
    <text evidence="1">The sequence shown here is derived from an EMBL/GenBank/DDBJ whole genome shotgun (WGS) entry which is preliminary data.</text>
</comment>
<evidence type="ECO:0000313" key="1">
    <source>
        <dbReference type="EMBL" id="MBS4102399.1"/>
    </source>
</evidence>
<dbReference type="RefSeq" id="WP_212554118.1">
    <property type="nucleotide sequence ID" value="NZ_JAGXOE010000034.1"/>
</dbReference>
<accession>A0ABS5NDP6</accession>
<reference evidence="1 2" key="1">
    <citation type="submission" date="2021-04" db="EMBL/GenBank/DDBJ databases">
        <title>Whole genome sequence analysis of a thiophenic sulfur metabolizing bacteria.</title>
        <authorList>
            <person name="Akhtar N."/>
            <person name="Akram J."/>
            <person name="Aslam A."/>
        </authorList>
    </citation>
    <scope>NUCLEOTIDE SEQUENCE [LARGE SCALE GENOMIC DNA]</scope>
    <source>
        <strain evidence="1 2">3OW</strain>
    </source>
</reference>